<proteinExistence type="predicted"/>
<accession>F4QHY9</accession>
<keyword evidence="2" id="KW-1185">Reference proteome</keyword>
<evidence type="ECO:0000313" key="1">
    <source>
        <dbReference type="EMBL" id="EGF91700.1"/>
    </source>
</evidence>
<gene>
    <name evidence="1" type="ORF">ABI_01300</name>
</gene>
<dbReference type="SUPFAM" id="SSF55729">
    <property type="entry name" value="Acyl-CoA N-acyltransferases (Nat)"/>
    <property type="match status" value="1"/>
</dbReference>
<dbReference type="STRING" id="715226.ABI_01300"/>
<dbReference type="HOGENOM" id="CLU_050503_0_0_5"/>
<name>F4QHY9_9CAUL</name>
<reference evidence="2" key="1">
    <citation type="submission" date="2011-03" db="EMBL/GenBank/DDBJ databases">
        <title>Draft genome sequence of Brevundimonas diminuta.</title>
        <authorList>
            <person name="Brown P.J.B."/>
            <person name="Buechlein A."/>
            <person name="Hemmerich C."/>
            <person name="Brun Y.V."/>
        </authorList>
    </citation>
    <scope>NUCLEOTIDE SEQUENCE [LARGE SCALE GENOMIC DNA]</scope>
    <source>
        <strain evidence="2">C19</strain>
    </source>
</reference>
<dbReference type="AlphaFoldDB" id="F4QHY9"/>
<evidence type="ECO:0000313" key="2">
    <source>
        <dbReference type="Proteomes" id="UP000006512"/>
    </source>
</evidence>
<sequence>MDLWGVLVLSHVTEAFARLFQVDKAVWPGHHLLSTNLYGGRVDEVIAAAPGLARRYPDRAVIVRSLTQRPATGLVWPTRVVWIIDDLAKAWANRRDSRRDLRLLADINLTAQRFGADIDDARLTRCLALYRALYIDAYSAFNPDYTPAGIRALLTLGLELWTLEDDGGAILAFCLAQDDGETLILPLVGYDRSRPKDDGLYRALMAHMAQQALVRNRQLNLSAGAPHFKRNRGATPWMEYLLIFDSHLPVWRRMAYRLIGAMLRRFEARLMTAATL</sequence>
<dbReference type="Proteomes" id="UP000006512">
    <property type="component" value="Unassembled WGS sequence"/>
</dbReference>
<dbReference type="InterPro" id="IPR016181">
    <property type="entry name" value="Acyl_CoA_acyltransferase"/>
</dbReference>
<dbReference type="EMBL" id="GL883077">
    <property type="protein sequence ID" value="EGF91700.1"/>
    <property type="molecule type" value="Genomic_DNA"/>
</dbReference>
<organism evidence="1 2">
    <name type="scientific">Asticcacaulis biprosthecium C19</name>
    <dbReference type="NCBI Taxonomy" id="715226"/>
    <lineage>
        <taxon>Bacteria</taxon>
        <taxon>Pseudomonadati</taxon>
        <taxon>Pseudomonadota</taxon>
        <taxon>Alphaproteobacteria</taxon>
        <taxon>Caulobacterales</taxon>
        <taxon>Caulobacteraceae</taxon>
        <taxon>Asticcacaulis</taxon>
    </lineage>
</organism>
<dbReference type="eggNOG" id="COG0189">
    <property type="taxonomic scope" value="Bacteria"/>
</dbReference>
<protein>
    <submittedName>
        <fullName evidence="1">Uncharacterized protein</fullName>
    </submittedName>
</protein>